<dbReference type="AlphaFoldDB" id="A0A067ECI3"/>
<organism evidence="1 2">
    <name type="scientific">Citrus sinensis</name>
    <name type="common">Sweet orange</name>
    <name type="synonym">Citrus aurantium var. sinensis</name>
    <dbReference type="NCBI Taxonomy" id="2711"/>
    <lineage>
        <taxon>Eukaryota</taxon>
        <taxon>Viridiplantae</taxon>
        <taxon>Streptophyta</taxon>
        <taxon>Embryophyta</taxon>
        <taxon>Tracheophyta</taxon>
        <taxon>Spermatophyta</taxon>
        <taxon>Magnoliopsida</taxon>
        <taxon>eudicotyledons</taxon>
        <taxon>Gunneridae</taxon>
        <taxon>Pentapetalae</taxon>
        <taxon>rosids</taxon>
        <taxon>malvids</taxon>
        <taxon>Sapindales</taxon>
        <taxon>Rutaceae</taxon>
        <taxon>Aurantioideae</taxon>
        <taxon>Citrus</taxon>
    </lineage>
</organism>
<keyword evidence="2" id="KW-1185">Reference proteome</keyword>
<evidence type="ECO:0000313" key="1">
    <source>
        <dbReference type="EMBL" id="KDO52909.1"/>
    </source>
</evidence>
<gene>
    <name evidence="1" type="ORF">CISIN_1g0399091mg</name>
</gene>
<sequence length="23" mass="2549">MYRISVLLVLLCATCHVVLSVTD</sequence>
<dbReference type="Proteomes" id="UP000027120">
    <property type="component" value="Unassembled WGS sequence"/>
</dbReference>
<accession>A0A067ECI3</accession>
<dbReference type="EMBL" id="KK785025">
    <property type="protein sequence ID" value="KDO52909.1"/>
    <property type="molecule type" value="Genomic_DNA"/>
</dbReference>
<proteinExistence type="predicted"/>
<protein>
    <submittedName>
        <fullName evidence="1">Uncharacterized protein</fullName>
    </submittedName>
</protein>
<reference evidence="1 2" key="1">
    <citation type="submission" date="2014-04" db="EMBL/GenBank/DDBJ databases">
        <authorList>
            <consortium name="International Citrus Genome Consortium"/>
            <person name="Gmitter F."/>
            <person name="Chen C."/>
            <person name="Farmerie W."/>
            <person name="Harkins T."/>
            <person name="Desany B."/>
            <person name="Mohiuddin M."/>
            <person name="Kodira C."/>
            <person name="Borodovsky M."/>
            <person name="Lomsadze A."/>
            <person name="Burns P."/>
            <person name="Jenkins J."/>
            <person name="Prochnik S."/>
            <person name="Shu S."/>
            <person name="Chapman J."/>
            <person name="Pitluck S."/>
            <person name="Schmutz J."/>
            <person name="Rokhsar D."/>
        </authorList>
    </citation>
    <scope>NUCLEOTIDE SEQUENCE</scope>
</reference>
<evidence type="ECO:0000313" key="2">
    <source>
        <dbReference type="Proteomes" id="UP000027120"/>
    </source>
</evidence>
<feature type="non-terminal residue" evidence="1">
    <location>
        <position position="23"/>
    </location>
</feature>
<name>A0A067ECI3_CITSI</name>